<reference evidence="8 9" key="1">
    <citation type="journal article" date="2015" name="Int. J. Syst. Evol. Microbiol.">
        <title>Revisiting Corynebacterium glyciniphilum (ex Kubota et al., 1972) sp. nov., nom. rev., isolated from putrefied banana.</title>
        <authorList>
            <person name="Al-Dilaimi A."/>
            <person name="Bednarz H."/>
            <person name="Lomker A."/>
            <person name="Niehaus K."/>
            <person name="Kalinowski J."/>
            <person name="Ruckert C."/>
        </authorList>
    </citation>
    <scope>NUCLEOTIDE SEQUENCE [LARGE SCALE GENOMIC DNA]</scope>
    <source>
        <strain evidence="8">AJ 3170</strain>
    </source>
</reference>
<evidence type="ECO:0000256" key="5">
    <source>
        <dbReference type="PROSITE-ProRule" id="PRU10015"/>
    </source>
</evidence>
<evidence type="ECO:0000256" key="2">
    <source>
        <dbReference type="ARBA" id="ARBA00022679"/>
    </source>
</evidence>
<feature type="binding site" evidence="4">
    <location>
        <position position="362"/>
    </location>
    <ligand>
        <name>S-adenosyl-L-methionine</name>
        <dbReference type="ChEBI" id="CHEBI:59789"/>
    </ligand>
</feature>
<sequence>MTGPVTTVDILGPAHGGTGVARVDGQVVFVRGALPGEKGVPIHVDDGKAGKRFLTATVTDAQAIGDASPHRVPAVCPAAAAGAGCCDLDFVDQDGSLAIKRQVVIEQFQRIGGIDLSALPDGTVPETVSPDPFTGYRTRVRLGVDSVGRAGLRQRSSAGVIPLDSTSVQCAQWAPALAEGLPTELTAYSLTPGAEVCVALGDDGARSIVEVPPMPRPHRRGQRRRAQNRPRSTVRRRVLSGTGDVVRSVGGRSWRVPAEAFWQAHHAVAGMYSEWATAHTPVGSELGWDLYGGAGVFAAALGDAVPDIAVDCVDIASPATAAGRDTLVDRDVRFVTGDVAGCIDTLRGAAPGATPPSVVVLDPPRTGAGRKVIEAVAGRDPSAVLHVGCDPATAARDAALLAEHGYRPDAVTVVDAFGLTHHVEVLVRYVR</sequence>
<evidence type="ECO:0000313" key="8">
    <source>
        <dbReference type="EMBL" id="AHW64054.1"/>
    </source>
</evidence>
<organism evidence="8 9">
    <name type="scientific">Corynebacterium glyciniphilum AJ 3170</name>
    <dbReference type="NCBI Taxonomy" id="1404245"/>
    <lineage>
        <taxon>Bacteria</taxon>
        <taxon>Bacillati</taxon>
        <taxon>Actinomycetota</taxon>
        <taxon>Actinomycetes</taxon>
        <taxon>Mycobacteriales</taxon>
        <taxon>Corynebacteriaceae</taxon>
        <taxon>Corynebacterium</taxon>
    </lineage>
</organism>
<feature type="binding site" evidence="4">
    <location>
        <position position="291"/>
    </location>
    <ligand>
        <name>S-adenosyl-L-methionine</name>
        <dbReference type="ChEBI" id="CHEBI:59789"/>
    </ligand>
</feature>
<evidence type="ECO:0000259" key="7">
    <source>
        <dbReference type="PROSITE" id="PS50926"/>
    </source>
</evidence>
<dbReference type="AlphaFoldDB" id="X5DRY8"/>
<dbReference type="SUPFAM" id="SSF50249">
    <property type="entry name" value="Nucleic acid-binding proteins"/>
    <property type="match status" value="1"/>
</dbReference>
<dbReference type="Gene3D" id="2.40.50.1070">
    <property type="match status" value="1"/>
</dbReference>
<dbReference type="Proteomes" id="UP000023703">
    <property type="component" value="Chromosome"/>
</dbReference>
<dbReference type="InterPro" id="IPR002792">
    <property type="entry name" value="TRAM_dom"/>
</dbReference>
<dbReference type="PROSITE" id="PS50926">
    <property type="entry name" value="TRAM"/>
    <property type="match status" value="1"/>
</dbReference>
<dbReference type="EMBL" id="CP006842">
    <property type="protein sequence ID" value="AHW64054.1"/>
    <property type="molecule type" value="Genomic_DNA"/>
</dbReference>
<comment type="similarity">
    <text evidence="4">Belongs to the class I-like SAM-binding methyltransferase superfamily. RNA M5U methyltransferase family.</text>
</comment>
<feature type="active site" evidence="5">
    <location>
        <position position="389"/>
    </location>
</feature>
<feature type="binding site" evidence="4">
    <location>
        <position position="263"/>
    </location>
    <ligand>
        <name>S-adenosyl-L-methionine</name>
        <dbReference type="ChEBI" id="CHEBI:59789"/>
    </ligand>
</feature>
<dbReference type="GO" id="GO:0070041">
    <property type="term" value="F:rRNA (uridine-C5-)-methyltransferase activity"/>
    <property type="evidence" value="ECO:0007669"/>
    <property type="project" value="TreeGrafter"/>
</dbReference>
<dbReference type="eggNOG" id="COG2265">
    <property type="taxonomic scope" value="Bacteria"/>
</dbReference>
<dbReference type="Gene3D" id="3.40.50.150">
    <property type="entry name" value="Vaccinia Virus protein VP39"/>
    <property type="match status" value="1"/>
</dbReference>
<evidence type="ECO:0000313" key="9">
    <source>
        <dbReference type="Proteomes" id="UP000023703"/>
    </source>
</evidence>
<dbReference type="OrthoDB" id="9804590at2"/>
<proteinExistence type="inferred from homology"/>
<dbReference type="STRING" id="1404245.CGLY_08045"/>
<dbReference type="PANTHER" id="PTHR11061">
    <property type="entry name" value="RNA M5U METHYLTRANSFERASE"/>
    <property type="match status" value="1"/>
</dbReference>
<dbReference type="SUPFAM" id="SSF53335">
    <property type="entry name" value="S-adenosyl-L-methionine-dependent methyltransferases"/>
    <property type="match status" value="1"/>
</dbReference>
<name>X5DRY8_9CORY</name>
<feature type="active site" description="Nucleophile" evidence="4">
    <location>
        <position position="389"/>
    </location>
</feature>
<dbReference type="PROSITE" id="PS51687">
    <property type="entry name" value="SAM_MT_RNA_M5U"/>
    <property type="match status" value="1"/>
</dbReference>
<dbReference type="GO" id="GO:0070475">
    <property type="term" value="P:rRNA base methylation"/>
    <property type="evidence" value="ECO:0007669"/>
    <property type="project" value="TreeGrafter"/>
</dbReference>
<evidence type="ECO:0000256" key="6">
    <source>
        <dbReference type="SAM" id="MobiDB-lite"/>
    </source>
</evidence>
<feature type="domain" description="TRAM" evidence="7">
    <location>
        <begin position="1"/>
        <end position="60"/>
    </location>
</feature>
<dbReference type="KEGG" id="cgy:CGLY_08045"/>
<dbReference type="Gene3D" id="2.40.50.140">
    <property type="entry name" value="Nucleic acid-binding proteins"/>
    <property type="match status" value="1"/>
</dbReference>
<dbReference type="EC" id="2.1.1.-" evidence="8"/>
<feature type="binding site" evidence="4">
    <location>
        <position position="314"/>
    </location>
    <ligand>
        <name>S-adenosyl-L-methionine</name>
        <dbReference type="ChEBI" id="CHEBI:59789"/>
    </ligand>
</feature>
<evidence type="ECO:0000256" key="4">
    <source>
        <dbReference type="PROSITE-ProRule" id="PRU01024"/>
    </source>
</evidence>
<gene>
    <name evidence="8" type="ORF">CGLY_08045</name>
</gene>
<keyword evidence="9" id="KW-1185">Reference proteome</keyword>
<keyword evidence="3 4" id="KW-0949">S-adenosyl-L-methionine</keyword>
<evidence type="ECO:0000256" key="3">
    <source>
        <dbReference type="ARBA" id="ARBA00022691"/>
    </source>
</evidence>
<dbReference type="Pfam" id="PF01938">
    <property type="entry name" value="TRAM"/>
    <property type="match status" value="1"/>
</dbReference>
<keyword evidence="2 4" id="KW-0808">Transferase</keyword>
<dbReference type="HOGENOM" id="CLU_014689_7_0_11"/>
<dbReference type="InterPro" id="IPR010280">
    <property type="entry name" value="U5_MeTrfase_fam"/>
</dbReference>
<dbReference type="InterPro" id="IPR029063">
    <property type="entry name" value="SAM-dependent_MTases_sf"/>
</dbReference>
<dbReference type="InterPro" id="IPR030390">
    <property type="entry name" value="MeTrfase_TrmA_AS"/>
</dbReference>
<dbReference type="RefSeq" id="WP_038548387.1">
    <property type="nucleotide sequence ID" value="NZ_CP006842.1"/>
</dbReference>
<feature type="compositionally biased region" description="Basic residues" evidence="6">
    <location>
        <begin position="216"/>
        <end position="233"/>
    </location>
</feature>
<feature type="region of interest" description="Disordered" evidence="6">
    <location>
        <begin position="212"/>
        <end position="233"/>
    </location>
</feature>
<dbReference type="PANTHER" id="PTHR11061:SF30">
    <property type="entry name" value="TRNA (URACIL(54)-C(5))-METHYLTRANSFERASE"/>
    <property type="match status" value="1"/>
</dbReference>
<dbReference type="InterPro" id="IPR012340">
    <property type="entry name" value="NA-bd_OB-fold"/>
</dbReference>
<keyword evidence="1 4" id="KW-0489">Methyltransferase</keyword>
<protein>
    <submittedName>
        <fullName evidence="8">Putative RNA methyltransferase</fullName>
        <ecNumber evidence="8">2.1.1.-</ecNumber>
    </submittedName>
</protein>
<dbReference type="PROSITE" id="PS01230">
    <property type="entry name" value="TRMA_1"/>
    <property type="match status" value="1"/>
</dbReference>
<accession>X5DRY8</accession>
<evidence type="ECO:0000256" key="1">
    <source>
        <dbReference type="ARBA" id="ARBA00022603"/>
    </source>
</evidence>